<evidence type="ECO:0000313" key="9">
    <source>
        <dbReference type="Proteomes" id="UP000012174"/>
    </source>
</evidence>
<feature type="domain" description="EngB-type G" evidence="7">
    <location>
        <begin position="106"/>
        <end position="297"/>
    </location>
</feature>
<dbReference type="FunFam" id="2.60.40.640:FF:000010">
    <property type="entry name" value="Vacuolar protein sorting-associated protein 26"/>
    <property type="match status" value="1"/>
</dbReference>
<comment type="similarity">
    <text evidence="1">Belongs to the VPS26 family.</text>
</comment>
<dbReference type="KEGG" id="ela:UCREL1_6624"/>
<dbReference type="Gene3D" id="3.40.50.300">
    <property type="entry name" value="P-loop containing nucleotide triphosphate hydrolases"/>
    <property type="match status" value="1"/>
</dbReference>
<evidence type="ECO:0000256" key="3">
    <source>
        <dbReference type="ARBA" id="ARBA00022741"/>
    </source>
</evidence>
<feature type="compositionally biased region" description="Polar residues" evidence="6">
    <location>
        <begin position="738"/>
        <end position="751"/>
    </location>
</feature>
<proteinExistence type="inferred from homology"/>
<dbReference type="Gene3D" id="2.60.40.640">
    <property type="match status" value="2"/>
</dbReference>
<dbReference type="InterPro" id="IPR028934">
    <property type="entry name" value="Vps26-related"/>
</dbReference>
<dbReference type="GO" id="GO:0005525">
    <property type="term" value="F:GTP binding"/>
    <property type="evidence" value="ECO:0007669"/>
    <property type="project" value="UniProtKB-KW"/>
</dbReference>
<protein>
    <submittedName>
        <fullName evidence="8">Putative vacuolar protein sorting-associated protein 26b-b protein</fullName>
    </submittedName>
</protein>
<dbReference type="Pfam" id="PF01926">
    <property type="entry name" value="MMR_HSR1"/>
    <property type="match status" value="1"/>
</dbReference>
<evidence type="ECO:0000256" key="4">
    <source>
        <dbReference type="ARBA" id="ARBA00022842"/>
    </source>
</evidence>
<dbReference type="Pfam" id="PF03643">
    <property type="entry name" value="Vps26"/>
    <property type="match status" value="1"/>
</dbReference>
<evidence type="ECO:0000256" key="2">
    <source>
        <dbReference type="ARBA" id="ARBA00022723"/>
    </source>
</evidence>
<keyword evidence="5" id="KW-0342">GTP-binding</keyword>
<dbReference type="SUPFAM" id="SSF52540">
    <property type="entry name" value="P-loop containing nucleoside triphosphate hydrolases"/>
    <property type="match status" value="1"/>
</dbReference>
<dbReference type="PANTHER" id="PTHR12233">
    <property type="entry name" value="VACUOLAR PROTEIN SORTING 26 RELATED"/>
    <property type="match status" value="1"/>
</dbReference>
<feature type="region of interest" description="Disordered" evidence="6">
    <location>
        <begin position="424"/>
        <end position="465"/>
    </location>
</feature>
<sequence>MPASIRPLLLVAAGGATRVALRRQTSTSCPRRSNKLKYQNVAAFSISEFRTSEPTEITPEQLFESSFLPDAPDTPLDEGLRTLFTKNPATFYYGNQDFYYLKKNTRIPEICILGRSNVGKSSVVNALANRQTNELARVSKRAGKTRSINAYGFGPPPLLPKELTGAQYKGKEDLPKHTFYLVDMPGYGFASLAEWGRNVTLYLTKRTAIKGAILLIDAEAGPKATDWHALNLLATAGLRTAFVITKVDKIKTPDRLRDTISKLLSGVRDVEFGLAADSKWSWDRELYVTAVGSHIPEVVNATVTTARLAVAKLAGLVEDTQPKEEKGKKWGGKVVSFEELFAVQSPFTANEERALGHQNNFQGSIRPRIDSFIRDLASHLPTVNPQVRTFHTSSAYYSPASDRRPKSAELVKTVSDFWNELKASENSPRDRARKKKLELESRPSRSKRDREKEIRNREKKRFPKQTERVHVVKENRLVREDRKAQLQEQRARMKQREEEAAAWTTTKQTKMFFDRGNHYEFLSLNQELAAPGELQHPQTFDFNFKNVEKQYESYNGINVKLRYFVRVTVARRMADVIREKDMWVYSYRVPPEMNSSIKMDVGIEDCLHIEFEYSKSKYHLKDVIVGRIYFLLVRLKIKHMELSIIRRETTGAAPNQYNESETLVRFEIMDGSPSRGETIPIRLFLGGFDLTPTFRDVNKKFSTRYYLSLVLIDEDARRYFKQSEIILYRQAPDAPAPDQNTITSVPESTRQALPMAA</sequence>
<evidence type="ECO:0000313" key="8">
    <source>
        <dbReference type="EMBL" id="EMR66388.1"/>
    </source>
</evidence>
<evidence type="ECO:0000256" key="5">
    <source>
        <dbReference type="ARBA" id="ARBA00023134"/>
    </source>
</evidence>
<keyword evidence="3" id="KW-0547">Nucleotide-binding</keyword>
<dbReference type="CDD" id="cd01876">
    <property type="entry name" value="YihA_EngB"/>
    <property type="match status" value="1"/>
</dbReference>
<dbReference type="AlphaFoldDB" id="M7SPK1"/>
<dbReference type="STRING" id="1287681.M7SPK1"/>
<dbReference type="OrthoDB" id="3821113at2759"/>
<keyword evidence="2" id="KW-0479">Metal-binding</keyword>
<dbReference type="GO" id="GO:0046872">
    <property type="term" value="F:metal ion binding"/>
    <property type="evidence" value="ECO:0007669"/>
    <property type="project" value="UniProtKB-KW"/>
</dbReference>
<organism evidence="8 9">
    <name type="scientific">Eutypa lata (strain UCR-EL1)</name>
    <name type="common">Grapevine dieback disease fungus</name>
    <name type="synonym">Eutypa armeniacae</name>
    <dbReference type="NCBI Taxonomy" id="1287681"/>
    <lineage>
        <taxon>Eukaryota</taxon>
        <taxon>Fungi</taxon>
        <taxon>Dikarya</taxon>
        <taxon>Ascomycota</taxon>
        <taxon>Pezizomycotina</taxon>
        <taxon>Sordariomycetes</taxon>
        <taxon>Xylariomycetidae</taxon>
        <taxon>Xylariales</taxon>
        <taxon>Diatrypaceae</taxon>
        <taxon>Eutypa</taxon>
    </lineage>
</organism>
<dbReference type="HOGENOM" id="CLU_368021_0_0_1"/>
<dbReference type="PROSITE" id="PS51706">
    <property type="entry name" value="G_ENGB"/>
    <property type="match status" value="1"/>
</dbReference>
<accession>M7SPK1</accession>
<dbReference type="Proteomes" id="UP000012174">
    <property type="component" value="Unassembled WGS sequence"/>
</dbReference>
<dbReference type="GO" id="GO:0006886">
    <property type="term" value="P:intracellular protein transport"/>
    <property type="evidence" value="ECO:0007669"/>
    <property type="project" value="InterPro"/>
</dbReference>
<evidence type="ECO:0000259" key="7">
    <source>
        <dbReference type="PROSITE" id="PS51706"/>
    </source>
</evidence>
<feature type="region of interest" description="Disordered" evidence="6">
    <location>
        <begin position="734"/>
        <end position="757"/>
    </location>
</feature>
<dbReference type="InterPro" id="IPR030393">
    <property type="entry name" value="G_ENGB_dom"/>
</dbReference>
<dbReference type="InterPro" id="IPR027417">
    <property type="entry name" value="P-loop_NTPase"/>
</dbReference>
<feature type="compositionally biased region" description="Basic and acidic residues" evidence="6">
    <location>
        <begin position="437"/>
        <end position="456"/>
    </location>
</feature>
<dbReference type="eggNOG" id="KOG2486">
    <property type="taxonomic scope" value="Eukaryota"/>
</dbReference>
<dbReference type="InterPro" id="IPR006073">
    <property type="entry name" value="GTP-bd"/>
</dbReference>
<dbReference type="eggNOG" id="KOG3063">
    <property type="taxonomic scope" value="Eukaryota"/>
</dbReference>
<dbReference type="EMBL" id="KB706658">
    <property type="protein sequence ID" value="EMR66388.1"/>
    <property type="molecule type" value="Genomic_DNA"/>
</dbReference>
<keyword evidence="9" id="KW-1185">Reference proteome</keyword>
<evidence type="ECO:0000256" key="6">
    <source>
        <dbReference type="SAM" id="MobiDB-lite"/>
    </source>
</evidence>
<name>M7SPK1_EUTLA</name>
<dbReference type="InterPro" id="IPR014752">
    <property type="entry name" value="Arrestin-like_C"/>
</dbReference>
<evidence type="ECO:0000256" key="1">
    <source>
        <dbReference type="ARBA" id="ARBA00009100"/>
    </source>
</evidence>
<keyword evidence="4" id="KW-0460">Magnesium</keyword>
<gene>
    <name evidence="8" type="ORF">UCREL1_6624</name>
</gene>
<reference evidence="9" key="1">
    <citation type="journal article" date="2013" name="Genome Announc.">
        <title>Draft genome sequence of the grapevine dieback fungus Eutypa lata UCR-EL1.</title>
        <authorList>
            <person name="Blanco-Ulate B."/>
            <person name="Rolshausen P.E."/>
            <person name="Cantu D."/>
        </authorList>
    </citation>
    <scope>NUCLEOTIDE SEQUENCE [LARGE SCALE GENOMIC DNA]</scope>
    <source>
        <strain evidence="9">UCR-EL1</strain>
    </source>
</reference>